<accession>A0ABV9KWX0</accession>
<evidence type="ECO:0000256" key="4">
    <source>
        <dbReference type="ARBA" id="ARBA00022989"/>
    </source>
</evidence>
<sequence>MVYIIIKGLFIGFLSSAPMGPVGMLCIQRTLNEGRKNGLITGIGAVVGDMLIALLAIVAALGLGFSTEFIQQHEGPLKVVGSIVLIVFGYIVFNKNPSKSLTKLKEKSVSTWTVFISSLILTVSNIATLFLYIALFARFNVIDADKPFGYDLITILFIGIGAFLWWLLVTYFVNKLRSRFNPRGLQIFNRIIGLLLIGLGVAGIITGTLMGIDFF</sequence>
<dbReference type="InterPro" id="IPR001123">
    <property type="entry name" value="LeuE-type"/>
</dbReference>
<feature type="transmembrane region" description="Helical" evidence="6">
    <location>
        <begin position="114"/>
        <end position="136"/>
    </location>
</feature>
<keyword evidence="2" id="KW-1003">Cell membrane</keyword>
<feature type="transmembrane region" description="Helical" evidence="6">
    <location>
        <begin position="75"/>
        <end position="93"/>
    </location>
</feature>
<feature type="transmembrane region" description="Helical" evidence="6">
    <location>
        <begin position="194"/>
        <end position="212"/>
    </location>
</feature>
<evidence type="ECO:0000256" key="5">
    <source>
        <dbReference type="ARBA" id="ARBA00023136"/>
    </source>
</evidence>
<dbReference type="PANTHER" id="PTHR30086">
    <property type="entry name" value="ARGININE EXPORTER PROTEIN ARGO"/>
    <property type="match status" value="1"/>
</dbReference>
<evidence type="ECO:0000256" key="3">
    <source>
        <dbReference type="ARBA" id="ARBA00022692"/>
    </source>
</evidence>
<reference evidence="8" key="1">
    <citation type="journal article" date="2019" name="Int. J. Syst. Evol. Microbiol.">
        <title>The Global Catalogue of Microorganisms (GCM) 10K type strain sequencing project: providing services to taxonomists for standard genome sequencing and annotation.</title>
        <authorList>
            <consortium name="The Broad Institute Genomics Platform"/>
            <consortium name="The Broad Institute Genome Sequencing Center for Infectious Disease"/>
            <person name="Wu L."/>
            <person name="Ma J."/>
        </authorList>
    </citation>
    <scope>NUCLEOTIDE SEQUENCE [LARGE SCALE GENOMIC DNA]</scope>
    <source>
        <strain evidence="8">CCUG 66188</strain>
    </source>
</reference>
<evidence type="ECO:0000256" key="1">
    <source>
        <dbReference type="ARBA" id="ARBA00004651"/>
    </source>
</evidence>
<feature type="transmembrane region" description="Helical" evidence="6">
    <location>
        <begin position="148"/>
        <end position="173"/>
    </location>
</feature>
<comment type="subcellular location">
    <subcellularLocation>
        <location evidence="1">Cell membrane</location>
        <topology evidence="1">Multi-pass membrane protein</topology>
    </subcellularLocation>
</comment>
<keyword evidence="5 6" id="KW-0472">Membrane</keyword>
<dbReference type="RefSeq" id="WP_379996410.1">
    <property type="nucleotide sequence ID" value="NZ_JBHSGN010000071.1"/>
</dbReference>
<protein>
    <submittedName>
        <fullName evidence="7">LysE family translocator</fullName>
    </submittedName>
</protein>
<evidence type="ECO:0000256" key="2">
    <source>
        <dbReference type="ARBA" id="ARBA00022475"/>
    </source>
</evidence>
<keyword evidence="3 6" id="KW-0812">Transmembrane</keyword>
<evidence type="ECO:0000313" key="7">
    <source>
        <dbReference type="EMBL" id="MFC4674273.1"/>
    </source>
</evidence>
<feature type="transmembrane region" description="Helical" evidence="6">
    <location>
        <begin position="39"/>
        <end position="63"/>
    </location>
</feature>
<dbReference type="Pfam" id="PF01810">
    <property type="entry name" value="LysE"/>
    <property type="match status" value="1"/>
</dbReference>
<keyword evidence="8" id="KW-1185">Reference proteome</keyword>
<dbReference type="EMBL" id="JBHSGN010000071">
    <property type="protein sequence ID" value="MFC4674273.1"/>
    <property type="molecule type" value="Genomic_DNA"/>
</dbReference>
<keyword evidence="4 6" id="KW-1133">Transmembrane helix</keyword>
<dbReference type="PANTHER" id="PTHR30086:SF20">
    <property type="entry name" value="ARGININE EXPORTER PROTEIN ARGO-RELATED"/>
    <property type="match status" value="1"/>
</dbReference>
<feature type="transmembrane region" description="Helical" evidence="6">
    <location>
        <begin position="6"/>
        <end position="27"/>
    </location>
</feature>
<evidence type="ECO:0000256" key="6">
    <source>
        <dbReference type="SAM" id="Phobius"/>
    </source>
</evidence>
<evidence type="ECO:0000313" key="8">
    <source>
        <dbReference type="Proteomes" id="UP001596023"/>
    </source>
</evidence>
<gene>
    <name evidence="7" type="ORF">ACFO6W_11245</name>
</gene>
<comment type="caution">
    <text evidence="7">The sequence shown here is derived from an EMBL/GenBank/DDBJ whole genome shotgun (WGS) entry which is preliminary data.</text>
</comment>
<proteinExistence type="predicted"/>
<name>A0ABV9KWX0_9BACT</name>
<organism evidence="7 8">
    <name type="scientific">Dysgonomonas termitidis</name>
    <dbReference type="NCBI Taxonomy" id="1516126"/>
    <lineage>
        <taxon>Bacteria</taxon>
        <taxon>Pseudomonadati</taxon>
        <taxon>Bacteroidota</taxon>
        <taxon>Bacteroidia</taxon>
        <taxon>Bacteroidales</taxon>
        <taxon>Dysgonomonadaceae</taxon>
        <taxon>Dysgonomonas</taxon>
    </lineage>
</organism>
<dbReference type="Proteomes" id="UP001596023">
    <property type="component" value="Unassembled WGS sequence"/>
</dbReference>